<evidence type="ECO:0000313" key="1">
    <source>
        <dbReference type="EMBL" id="AHE40472.1"/>
    </source>
</evidence>
<gene>
    <name evidence="1" type="ORF">pFRL6_385c</name>
</gene>
<accession>V9Z7F0</accession>
<dbReference type="EMBL" id="KF602051">
    <property type="protein sequence ID" value="AHE40472.1"/>
    <property type="molecule type" value="Genomic_DNA"/>
</dbReference>
<sequence>MPLASRSDLPTMTAEGLGDLVRAWIAAAGEASSQLQADFARLTGVKVDFHTHPVPSCPACGWTSAKPDQSDFRMEGPDTTHHLGPHIHFTGCGHRWAITDIKTASVGPTPDRVR</sequence>
<name>V9Z7F0_9ACTN</name>
<keyword evidence="1" id="KW-0614">Plasmid</keyword>
<dbReference type="RefSeq" id="WP_024127708.1">
    <property type="nucleotide sequence ID" value="NC_023286.1"/>
</dbReference>
<protein>
    <submittedName>
        <fullName evidence="1">Uncharacterized protein</fullName>
    </submittedName>
</protein>
<proteinExistence type="predicted"/>
<geneLocation type="plasmid" evidence="1">
    <name>pFRL6</name>
</geneLocation>
<reference evidence="1" key="1">
    <citation type="submission" date="2013-09" db="EMBL/GenBank/DDBJ databases">
        <title>Complete nucleotide sequence of Streptomyces linear plasmid pFRL6.</title>
        <authorList>
            <person name="Chen Z."/>
            <person name="Fang P."/>
            <person name="Qin Z."/>
        </authorList>
    </citation>
    <scope>NUCLEOTIDE SEQUENCE</scope>
    <source>
        <plasmid evidence="1">pFRL6</plasmid>
    </source>
</reference>
<organism evidence="1">
    <name type="scientific">Streptomyces sp. F12</name>
    <dbReference type="NCBI Taxonomy" id="1436084"/>
    <lineage>
        <taxon>Bacteria</taxon>
        <taxon>Bacillati</taxon>
        <taxon>Actinomycetota</taxon>
        <taxon>Actinomycetes</taxon>
        <taxon>Kitasatosporales</taxon>
        <taxon>Streptomycetaceae</taxon>
        <taxon>Streptomyces</taxon>
    </lineage>
</organism>
<dbReference type="AlphaFoldDB" id="V9Z7F0"/>